<dbReference type="Proteomes" id="UP000011834">
    <property type="component" value="Chromosome"/>
</dbReference>
<keyword evidence="2" id="KW-1185">Reference proteome</keyword>
<protein>
    <submittedName>
        <fullName evidence="1">Uncharacterized protein</fullName>
    </submittedName>
</protein>
<accession>M1RMP6</accession>
<sequence length="154" mass="17898">MKTGQLATLFEQIQRIVYPFYNAIYNDNYSRSGDKDSAKLHSYMLLVLEIYIADYKEKLNLSKTPFIKLTGDSVLRHAILTEYRYPIEQANSLSLQKMVFLLLKHLSPDSFCEGVRDYLNVIKLNSDHSKIDWNLKVNWNLGDGAYYLSESDTE</sequence>
<dbReference type="HOGENOM" id="CLU_1702269_0_0_6"/>
<gene>
    <name evidence="1" type="ORF">MU9_2685</name>
</gene>
<dbReference type="NCBIfam" id="NF033230">
    <property type="entry name" value="phage_region_01"/>
    <property type="match status" value="1"/>
</dbReference>
<dbReference type="KEGG" id="mmk:MU9_2685"/>
<evidence type="ECO:0000313" key="1">
    <source>
        <dbReference type="EMBL" id="AGG31730.1"/>
    </source>
</evidence>
<dbReference type="InterPro" id="IPR059241">
    <property type="entry name" value="SfIV_phage_associated"/>
</dbReference>
<dbReference type="RefSeq" id="WP_015422822.1">
    <property type="nucleotide sequence ID" value="NC_020418.1"/>
</dbReference>
<reference evidence="1 2" key="1">
    <citation type="journal article" date="2012" name="BMC Genomics">
        <title>Whole-genome sequencing and identification of Morganella morganii KT pathogenicity-related genes.</title>
        <authorList>
            <person name="Chen Y.T."/>
            <person name="Peng H.L."/>
            <person name="Shia W.C."/>
            <person name="Hsu F.R."/>
            <person name="Ken C.F."/>
            <person name="Tsao Y.M."/>
            <person name="Chen C.H."/>
            <person name="Liu C.E."/>
            <person name="Hsieh M.F."/>
            <person name="Chen H.C."/>
            <person name="Tang C.Y."/>
            <person name="Ku T.H."/>
        </authorList>
    </citation>
    <scope>NUCLEOTIDE SEQUENCE [LARGE SCALE GENOMIC DNA]</scope>
    <source>
        <strain evidence="1 2">KT</strain>
    </source>
</reference>
<proteinExistence type="predicted"/>
<name>M1RMP6_MORMO</name>
<organism evidence="1 2">
    <name type="scientific">Morganella morganii subsp. morganii KT</name>
    <dbReference type="NCBI Taxonomy" id="1124991"/>
    <lineage>
        <taxon>Bacteria</taxon>
        <taxon>Pseudomonadati</taxon>
        <taxon>Pseudomonadota</taxon>
        <taxon>Gammaproteobacteria</taxon>
        <taxon>Enterobacterales</taxon>
        <taxon>Morganellaceae</taxon>
        <taxon>Morganella</taxon>
    </lineage>
</organism>
<dbReference type="EMBL" id="CP004345">
    <property type="protein sequence ID" value="AGG31730.1"/>
    <property type="molecule type" value="Genomic_DNA"/>
</dbReference>
<dbReference type="AlphaFoldDB" id="M1RMP6"/>
<evidence type="ECO:0000313" key="2">
    <source>
        <dbReference type="Proteomes" id="UP000011834"/>
    </source>
</evidence>